<evidence type="ECO:0000256" key="7">
    <source>
        <dbReference type="ARBA" id="ARBA00022833"/>
    </source>
</evidence>
<evidence type="ECO:0000256" key="5">
    <source>
        <dbReference type="ARBA" id="ARBA00022723"/>
    </source>
</evidence>
<gene>
    <name evidence="10" type="ORF">METZ01_LOCUS451685</name>
</gene>
<dbReference type="GO" id="GO:0009231">
    <property type="term" value="P:riboflavin biosynthetic process"/>
    <property type="evidence" value="ECO:0007669"/>
    <property type="project" value="UniProtKB-UniPathway"/>
</dbReference>
<evidence type="ECO:0000256" key="4">
    <source>
        <dbReference type="ARBA" id="ARBA00022619"/>
    </source>
</evidence>
<dbReference type="GO" id="GO:0008703">
    <property type="term" value="F:5-amino-6-(5-phosphoribosylamino)uracil reductase activity"/>
    <property type="evidence" value="ECO:0007669"/>
    <property type="project" value="InterPro"/>
</dbReference>
<dbReference type="InterPro" id="IPR024072">
    <property type="entry name" value="DHFR-like_dom_sf"/>
</dbReference>
<evidence type="ECO:0000256" key="1">
    <source>
        <dbReference type="ARBA" id="ARBA00001947"/>
    </source>
</evidence>
<evidence type="ECO:0000313" key="10">
    <source>
        <dbReference type="EMBL" id="SVD98831.1"/>
    </source>
</evidence>
<dbReference type="NCBIfam" id="TIGR00326">
    <property type="entry name" value="eubact_ribD"/>
    <property type="match status" value="1"/>
</dbReference>
<dbReference type="EMBL" id="UINC01186562">
    <property type="protein sequence ID" value="SVD98831.1"/>
    <property type="molecule type" value="Genomic_DNA"/>
</dbReference>
<accession>A0A382ZTQ5</accession>
<evidence type="ECO:0000256" key="3">
    <source>
        <dbReference type="ARBA" id="ARBA00004910"/>
    </source>
</evidence>
<dbReference type="InterPro" id="IPR002125">
    <property type="entry name" value="CMP_dCMP_dom"/>
</dbReference>
<dbReference type="PANTHER" id="PTHR11079">
    <property type="entry name" value="CYTOSINE DEAMINASE FAMILY MEMBER"/>
    <property type="match status" value="1"/>
</dbReference>
<dbReference type="PROSITE" id="PS00903">
    <property type="entry name" value="CYT_DCMP_DEAMINASES_1"/>
    <property type="match status" value="1"/>
</dbReference>
<keyword evidence="4" id="KW-0686">Riboflavin biosynthesis</keyword>
<comment type="pathway">
    <text evidence="3">Cofactor biosynthesis; riboflavin biosynthesis; 5-amino-6-(D-ribitylamino)uracil from GTP: step 3/4.</text>
</comment>
<organism evidence="10">
    <name type="scientific">marine metagenome</name>
    <dbReference type="NCBI Taxonomy" id="408172"/>
    <lineage>
        <taxon>unclassified sequences</taxon>
        <taxon>metagenomes</taxon>
        <taxon>ecological metagenomes</taxon>
    </lineage>
</organism>
<evidence type="ECO:0000256" key="8">
    <source>
        <dbReference type="ARBA" id="ARBA00023268"/>
    </source>
</evidence>
<evidence type="ECO:0000256" key="6">
    <source>
        <dbReference type="ARBA" id="ARBA00022801"/>
    </source>
</evidence>
<feature type="non-terminal residue" evidence="10">
    <location>
        <position position="225"/>
    </location>
</feature>
<keyword evidence="7" id="KW-0862">Zinc</keyword>
<sequence length="225" mass="24178">MARALQLAARGLTTTDPNPRVGCVIVAGDEVVGEGWHRRAGEAHAEAIALDQAGDRAAGSTVYVTLEPCCHQGRTSPCIDRLVQARVSRVVYAANDPNPAVAGQGRERLRVAGVDVEPGLMESESRLLNPGFFSRMTRNRPWVRSKLAVSVDGRTALANGESKWISSEAARSDVQRWRARSAAILTGAGTVIADDPSLNVRDPRLSDAIQPIRVIADSHLRMSPN</sequence>
<dbReference type="InterPro" id="IPR016193">
    <property type="entry name" value="Cytidine_deaminase-like"/>
</dbReference>
<proteinExistence type="predicted"/>
<reference evidence="10" key="1">
    <citation type="submission" date="2018-05" db="EMBL/GenBank/DDBJ databases">
        <authorList>
            <person name="Lanie J.A."/>
            <person name="Ng W.-L."/>
            <person name="Kazmierczak K.M."/>
            <person name="Andrzejewski T.M."/>
            <person name="Davidsen T.M."/>
            <person name="Wayne K.J."/>
            <person name="Tettelin H."/>
            <person name="Glass J.I."/>
            <person name="Rusch D."/>
            <person name="Podicherti R."/>
            <person name="Tsui H.-C.T."/>
            <person name="Winkler M.E."/>
        </authorList>
    </citation>
    <scope>NUCLEOTIDE SEQUENCE</scope>
</reference>
<dbReference type="Pfam" id="PF00383">
    <property type="entry name" value="dCMP_cyt_deam_1"/>
    <property type="match status" value="1"/>
</dbReference>
<dbReference type="PROSITE" id="PS51747">
    <property type="entry name" value="CYT_DCMP_DEAMINASES_2"/>
    <property type="match status" value="1"/>
</dbReference>
<dbReference type="PANTHER" id="PTHR11079:SF162">
    <property type="entry name" value="RIBOFLAVIN BIOSYNTHESIS PROTEIN PYRD, CHLOROPLASTIC"/>
    <property type="match status" value="1"/>
</dbReference>
<dbReference type="Gene3D" id="3.40.430.10">
    <property type="entry name" value="Dihydrofolate Reductase, subunit A"/>
    <property type="match status" value="1"/>
</dbReference>
<feature type="domain" description="CMP/dCMP-type deaminase" evidence="9">
    <location>
        <begin position="1"/>
        <end position="117"/>
    </location>
</feature>
<protein>
    <recommendedName>
        <fullName evidence="9">CMP/dCMP-type deaminase domain-containing protein</fullName>
    </recommendedName>
</protein>
<evidence type="ECO:0000259" key="9">
    <source>
        <dbReference type="PROSITE" id="PS51747"/>
    </source>
</evidence>
<dbReference type="CDD" id="cd01284">
    <property type="entry name" value="Riboflavin_deaminase-reductase"/>
    <property type="match status" value="1"/>
</dbReference>
<comment type="cofactor">
    <cofactor evidence="1">
        <name>Zn(2+)</name>
        <dbReference type="ChEBI" id="CHEBI:29105"/>
    </cofactor>
</comment>
<keyword evidence="6" id="KW-0378">Hydrolase</keyword>
<dbReference type="InterPro" id="IPR016192">
    <property type="entry name" value="APOBEC/CMP_deaminase_Zn-bd"/>
</dbReference>
<dbReference type="AlphaFoldDB" id="A0A382ZTQ5"/>
<keyword evidence="5" id="KW-0479">Metal-binding</keyword>
<dbReference type="Pfam" id="PF01872">
    <property type="entry name" value="RibD_C"/>
    <property type="match status" value="1"/>
</dbReference>
<dbReference type="FunFam" id="3.40.140.10:FF:000025">
    <property type="entry name" value="Riboflavin biosynthesis protein RibD"/>
    <property type="match status" value="1"/>
</dbReference>
<dbReference type="InterPro" id="IPR002734">
    <property type="entry name" value="RibDG_C"/>
</dbReference>
<dbReference type="Gene3D" id="3.40.140.10">
    <property type="entry name" value="Cytidine Deaminase, domain 2"/>
    <property type="match status" value="1"/>
</dbReference>
<dbReference type="GO" id="GO:0008835">
    <property type="term" value="F:diaminohydroxyphosphoribosylaminopyrimidine deaminase activity"/>
    <property type="evidence" value="ECO:0007669"/>
    <property type="project" value="InterPro"/>
</dbReference>
<dbReference type="InterPro" id="IPR004794">
    <property type="entry name" value="Eubact_RibD"/>
</dbReference>
<dbReference type="UniPathway" id="UPA00275">
    <property type="reaction ID" value="UER00401"/>
</dbReference>
<comment type="pathway">
    <text evidence="2">Cofactor biosynthesis; riboflavin biosynthesis; 5-amino-6-(D-ribitylamino)uracil from GTP: step 2/4.</text>
</comment>
<dbReference type="GO" id="GO:0008270">
    <property type="term" value="F:zinc ion binding"/>
    <property type="evidence" value="ECO:0007669"/>
    <property type="project" value="InterPro"/>
</dbReference>
<keyword evidence="8" id="KW-0511">Multifunctional enzyme</keyword>
<evidence type="ECO:0000256" key="2">
    <source>
        <dbReference type="ARBA" id="ARBA00004882"/>
    </source>
</evidence>
<dbReference type="SUPFAM" id="SSF53597">
    <property type="entry name" value="Dihydrofolate reductase-like"/>
    <property type="match status" value="1"/>
</dbReference>
<name>A0A382ZTQ5_9ZZZZ</name>
<dbReference type="SUPFAM" id="SSF53927">
    <property type="entry name" value="Cytidine deaminase-like"/>
    <property type="match status" value="1"/>
</dbReference>